<comment type="similarity">
    <text evidence="1">Belongs to the CIA30 family.</text>
</comment>
<dbReference type="GO" id="GO:0051082">
    <property type="term" value="F:unfolded protein binding"/>
    <property type="evidence" value="ECO:0007669"/>
    <property type="project" value="TreeGrafter"/>
</dbReference>
<proteinExistence type="inferred from homology"/>
<evidence type="ECO:0000313" key="4">
    <source>
        <dbReference type="Proteomes" id="UP000059188"/>
    </source>
</evidence>
<dbReference type="PANTHER" id="PTHR13194">
    <property type="entry name" value="COMPLEX I INTERMEDIATE-ASSOCIATED PROTEIN 30"/>
    <property type="match status" value="1"/>
</dbReference>
<protein>
    <recommendedName>
        <fullName evidence="2">NADH:ubiquinone oxidoreductase intermediate-associated protein 30 domain-containing protein</fullName>
    </recommendedName>
</protein>
<dbReference type="Proteomes" id="UP000059188">
    <property type="component" value="Unassembled WGS sequence"/>
</dbReference>
<dbReference type="OrthoDB" id="426386at2759"/>
<dbReference type="STRING" id="1108050.A0A0B7FSM6"/>
<gene>
    <name evidence="3" type="ORF">RSOLAG1IB_03913</name>
</gene>
<name>A0A0B7FSM6_THACB</name>
<organism evidence="3 4">
    <name type="scientific">Thanatephorus cucumeris (strain AG1-IB / isolate 7/3/14)</name>
    <name type="common">Lettuce bottom rot fungus</name>
    <name type="synonym">Rhizoctonia solani</name>
    <dbReference type="NCBI Taxonomy" id="1108050"/>
    <lineage>
        <taxon>Eukaryota</taxon>
        <taxon>Fungi</taxon>
        <taxon>Dikarya</taxon>
        <taxon>Basidiomycota</taxon>
        <taxon>Agaricomycotina</taxon>
        <taxon>Agaricomycetes</taxon>
        <taxon>Cantharellales</taxon>
        <taxon>Ceratobasidiaceae</taxon>
        <taxon>Rhizoctonia</taxon>
        <taxon>Rhizoctonia solani AG-1</taxon>
    </lineage>
</organism>
<sequence length="187" mass="21231">MSTTIFPPWLTSEWETVDDRIRGGKSVSTLQERNVGDGMWFSGTLDITALGGAGFASQRFRFSDKLLHLPRPEFQGIRLTLSPQPITLQNPREFTFILNTEPITHRPDGRVESRINWEAVFTDSAPSWDLAFDMFRATYRGRPVDPAPAFDSSTIYDLSLMCRSAFGKQYGPFQLHILSVEAIKLER</sequence>
<evidence type="ECO:0000259" key="2">
    <source>
        <dbReference type="Pfam" id="PF08547"/>
    </source>
</evidence>
<dbReference type="AlphaFoldDB" id="A0A0B7FSM6"/>
<dbReference type="InterPro" id="IPR008979">
    <property type="entry name" value="Galactose-bd-like_sf"/>
</dbReference>
<dbReference type="InterPro" id="IPR013857">
    <property type="entry name" value="NADH-UbQ_OxRdtase-assoc_prot30"/>
</dbReference>
<accession>A0A0B7FSM6</accession>
<dbReference type="GO" id="GO:0010257">
    <property type="term" value="P:NADH dehydrogenase complex assembly"/>
    <property type="evidence" value="ECO:0007669"/>
    <property type="project" value="TreeGrafter"/>
</dbReference>
<dbReference type="SUPFAM" id="SSF49785">
    <property type="entry name" value="Galactose-binding domain-like"/>
    <property type="match status" value="1"/>
</dbReference>
<dbReference type="Pfam" id="PF08547">
    <property type="entry name" value="CIA30"/>
    <property type="match status" value="1"/>
</dbReference>
<dbReference type="PANTHER" id="PTHR13194:SF19">
    <property type="entry name" value="NAD(P)-BINDING ROSSMANN-FOLD SUPERFAMILY PROTEIN"/>
    <property type="match status" value="1"/>
</dbReference>
<evidence type="ECO:0000256" key="1">
    <source>
        <dbReference type="ARBA" id="ARBA00007884"/>
    </source>
</evidence>
<evidence type="ECO:0000313" key="3">
    <source>
        <dbReference type="EMBL" id="CEL60675.1"/>
    </source>
</evidence>
<feature type="domain" description="NADH:ubiquinone oxidoreductase intermediate-associated protein 30" evidence="2">
    <location>
        <begin position="12"/>
        <end position="177"/>
    </location>
</feature>
<keyword evidence="4" id="KW-1185">Reference proteome</keyword>
<dbReference type="InterPro" id="IPR039131">
    <property type="entry name" value="NDUFAF1"/>
</dbReference>
<reference evidence="3 4" key="1">
    <citation type="submission" date="2014-11" db="EMBL/GenBank/DDBJ databases">
        <authorList>
            <person name="Wibberg Daniel"/>
        </authorList>
    </citation>
    <scope>NUCLEOTIDE SEQUENCE [LARGE SCALE GENOMIC DNA]</scope>
    <source>
        <strain evidence="3">Rhizoctonia solani AG1-IB 7/3/14</strain>
    </source>
</reference>
<dbReference type="EMBL" id="LN679104">
    <property type="protein sequence ID" value="CEL60675.1"/>
    <property type="molecule type" value="Genomic_DNA"/>
</dbReference>